<evidence type="ECO:0000256" key="2">
    <source>
        <dbReference type="ARBA" id="ARBA00022552"/>
    </source>
</evidence>
<dbReference type="PANTHER" id="PTHR11727:SF7">
    <property type="entry name" value="DIMETHYLADENOSINE TRANSFERASE-RELATED"/>
    <property type="match status" value="1"/>
</dbReference>
<dbReference type="CDD" id="cd02440">
    <property type="entry name" value="AdoMet_MTases"/>
    <property type="match status" value="1"/>
</dbReference>
<comment type="similarity">
    <text evidence="7">Belongs to the class I-like SAM-binding methyltransferase superfamily. rRNA adenine N(6)-methyltransferase family. RsmA subfamily.</text>
</comment>
<dbReference type="STRING" id="1802308.A3D50_00425"/>
<feature type="binding site" evidence="7 8">
    <location>
        <position position="88"/>
    </location>
    <ligand>
        <name>S-adenosyl-L-methionine</name>
        <dbReference type="ChEBI" id="CHEBI:59789"/>
    </ligand>
</feature>
<evidence type="ECO:0000256" key="5">
    <source>
        <dbReference type="ARBA" id="ARBA00022691"/>
    </source>
</evidence>
<protein>
    <recommendedName>
        <fullName evidence="7">Ribosomal RNA small subunit methyltransferase A</fullName>
        <ecNumber evidence="7">2.1.1.182</ecNumber>
    </recommendedName>
    <alternativeName>
        <fullName evidence="7">16S rRNA (adenine(1518)-N(6)/adenine(1519)-N(6))-dimethyltransferase</fullName>
    </alternativeName>
    <alternativeName>
        <fullName evidence="7">16S rRNA dimethyladenosine transferase</fullName>
    </alternativeName>
    <alternativeName>
        <fullName evidence="7">16S rRNA dimethylase</fullName>
    </alternativeName>
    <alternativeName>
        <fullName evidence="7">S-adenosylmethionine-6-N', N'-adenosyl(rRNA) dimethyltransferase</fullName>
    </alternativeName>
</protein>
<keyword evidence="1 7" id="KW-0963">Cytoplasm</keyword>
<dbReference type="PROSITE" id="PS51689">
    <property type="entry name" value="SAM_RNA_A_N6_MT"/>
    <property type="match status" value="1"/>
</dbReference>
<keyword evidence="3 7" id="KW-0489">Methyltransferase</keyword>
<comment type="subcellular location">
    <subcellularLocation>
        <location evidence="7">Cytoplasm</location>
    </subcellularLocation>
</comment>
<evidence type="ECO:0000259" key="9">
    <source>
        <dbReference type="SMART" id="SM00650"/>
    </source>
</evidence>
<feature type="binding site" evidence="7 8">
    <location>
        <position position="106"/>
    </location>
    <ligand>
        <name>S-adenosyl-L-methionine</name>
        <dbReference type="ChEBI" id="CHEBI:59789"/>
    </ligand>
</feature>
<dbReference type="InterPro" id="IPR001737">
    <property type="entry name" value="KsgA/Erm"/>
</dbReference>
<evidence type="ECO:0000256" key="6">
    <source>
        <dbReference type="ARBA" id="ARBA00022884"/>
    </source>
</evidence>
<dbReference type="PROSITE" id="PS01131">
    <property type="entry name" value="RRNA_A_DIMETH"/>
    <property type="match status" value="1"/>
</dbReference>
<feature type="binding site" evidence="7 8">
    <location>
        <position position="39"/>
    </location>
    <ligand>
        <name>S-adenosyl-L-methionine</name>
        <dbReference type="ChEBI" id="CHEBI:59789"/>
    </ligand>
</feature>
<comment type="function">
    <text evidence="7">Specifically dimethylates two adjacent adenosines (A1518 and A1519) in the loop of a conserved hairpin near the 3'-end of 16S rRNA in the 30S particle. May play a critical role in biogenesis of 30S subunits.</text>
</comment>
<keyword evidence="5 7" id="KW-0949">S-adenosyl-L-methionine</keyword>
<dbReference type="SUPFAM" id="SSF53335">
    <property type="entry name" value="S-adenosyl-L-methionine-dependent methyltransferases"/>
    <property type="match status" value="1"/>
</dbReference>
<feature type="binding site" evidence="7 8">
    <location>
        <position position="12"/>
    </location>
    <ligand>
        <name>S-adenosyl-L-methionine</name>
        <dbReference type="ChEBI" id="CHEBI:59789"/>
    </ligand>
</feature>
<evidence type="ECO:0000256" key="7">
    <source>
        <dbReference type="HAMAP-Rule" id="MF_00607"/>
    </source>
</evidence>
<dbReference type="Gene3D" id="3.40.50.150">
    <property type="entry name" value="Vaccinia Virus protein VP39"/>
    <property type="match status" value="1"/>
</dbReference>
<accession>A0A1G2ML48</accession>
<dbReference type="SMART" id="SM00650">
    <property type="entry name" value="rADc"/>
    <property type="match status" value="1"/>
</dbReference>
<dbReference type="InterPro" id="IPR020596">
    <property type="entry name" value="rRNA_Ade_Mease_Trfase_CS"/>
</dbReference>
<feature type="binding site" evidence="7 8">
    <location>
        <position position="14"/>
    </location>
    <ligand>
        <name>S-adenosyl-L-methionine</name>
        <dbReference type="ChEBI" id="CHEBI:59789"/>
    </ligand>
</feature>
<evidence type="ECO:0000256" key="1">
    <source>
        <dbReference type="ARBA" id="ARBA00022490"/>
    </source>
</evidence>
<gene>
    <name evidence="7" type="primary">rsmA</name>
    <name evidence="7" type="synonym">ksgA</name>
    <name evidence="10" type="ORF">A3D50_00425</name>
</gene>
<evidence type="ECO:0000256" key="3">
    <source>
        <dbReference type="ARBA" id="ARBA00022603"/>
    </source>
</evidence>
<dbReference type="InterPro" id="IPR020598">
    <property type="entry name" value="rRNA_Ade_methylase_Trfase_N"/>
</dbReference>
<dbReference type="EC" id="2.1.1.182" evidence="7"/>
<feature type="binding site" evidence="7 8">
    <location>
        <position position="60"/>
    </location>
    <ligand>
        <name>S-adenosyl-L-methionine</name>
        <dbReference type="ChEBI" id="CHEBI:59789"/>
    </ligand>
</feature>
<dbReference type="GO" id="GO:0005829">
    <property type="term" value="C:cytosol"/>
    <property type="evidence" value="ECO:0007669"/>
    <property type="project" value="TreeGrafter"/>
</dbReference>
<comment type="caution">
    <text evidence="10">The sequence shown here is derived from an EMBL/GenBank/DDBJ whole genome shotgun (WGS) entry which is preliminary data.</text>
</comment>
<evidence type="ECO:0000313" key="10">
    <source>
        <dbReference type="EMBL" id="OHA24650.1"/>
    </source>
</evidence>
<reference evidence="10 11" key="1">
    <citation type="journal article" date="2016" name="Nat. Commun.">
        <title>Thousands of microbial genomes shed light on interconnected biogeochemical processes in an aquifer system.</title>
        <authorList>
            <person name="Anantharaman K."/>
            <person name="Brown C.T."/>
            <person name="Hug L.A."/>
            <person name="Sharon I."/>
            <person name="Castelle C.J."/>
            <person name="Probst A.J."/>
            <person name="Thomas B.C."/>
            <person name="Singh A."/>
            <person name="Wilkins M.J."/>
            <person name="Karaoz U."/>
            <person name="Brodie E.L."/>
            <person name="Williams K.H."/>
            <person name="Hubbard S.S."/>
            <person name="Banfield J.F."/>
        </authorList>
    </citation>
    <scope>NUCLEOTIDE SEQUENCE [LARGE SCALE GENOMIC DNA]</scope>
</reference>
<sequence>MKLFAKKSLGQHFLNSPRAVETIVSVAGIKRGDIVLEIGPGTGILTRALLDQGAKVVAVEKDHRAWAMLGVIFNSELREGKLQLLEGDILDPGLDPPKGPYMIVANIPYYITGMILEKFLEYDPRPQKMVILVQKEVAKRIIARDKKESILSVSVKVFGKPKILASVSRGSFIPIPRVDSAILVIENISDKLLAEKNLTSQAFFNILKAGFTHKRKYAIRNLEIVIPAPKLNQIWLDLGLNPKIRAEDISVTQWLQITSLVT</sequence>
<name>A0A1G2ML48_9BACT</name>
<feature type="domain" description="Ribosomal RNA adenine methylase transferase N-terminal" evidence="9">
    <location>
        <begin position="19"/>
        <end position="189"/>
    </location>
</feature>
<evidence type="ECO:0000313" key="11">
    <source>
        <dbReference type="Proteomes" id="UP000178413"/>
    </source>
</evidence>
<evidence type="ECO:0000256" key="8">
    <source>
        <dbReference type="PROSITE-ProRule" id="PRU01026"/>
    </source>
</evidence>
<dbReference type="InterPro" id="IPR029063">
    <property type="entry name" value="SAM-dependent_MTases_sf"/>
</dbReference>
<evidence type="ECO:0000256" key="4">
    <source>
        <dbReference type="ARBA" id="ARBA00022679"/>
    </source>
</evidence>
<dbReference type="EMBL" id="MHRM01000001">
    <property type="protein sequence ID" value="OHA24650.1"/>
    <property type="molecule type" value="Genomic_DNA"/>
</dbReference>
<dbReference type="InterPro" id="IPR011530">
    <property type="entry name" value="rRNA_adenine_dimethylase"/>
</dbReference>
<comment type="catalytic activity">
    <reaction evidence="7">
        <text>adenosine(1518)/adenosine(1519) in 16S rRNA + 4 S-adenosyl-L-methionine = N(6)-dimethyladenosine(1518)/N(6)-dimethyladenosine(1519) in 16S rRNA + 4 S-adenosyl-L-homocysteine + 4 H(+)</text>
        <dbReference type="Rhea" id="RHEA:19609"/>
        <dbReference type="Rhea" id="RHEA-COMP:10232"/>
        <dbReference type="Rhea" id="RHEA-COMP:10233"/>
        <dbReference type="ChEBI" id="CHEBI:15378"/>
        <dbReference type="ChEBI" id="CHEBI:57856"/>
        <dbReference type="ChEBI" id="CHEBI:59789"/>
        <dbReference type="ChEBI" id="CHEBI:74411"/>
        <dbReference type="ChEBI" id="CHEBI:74493"/>
        <dbReference type="EC" id="2.1.1.182"/>
    </reaction>
</comment>
<dbReference type="AlphaFoldDB" id="A0A1G2ML48"/>
<dbReference type="HAMAP" id="MF_00607">
    <property type="entry name" value="16SrRNA_methyltr_A"/>
    <property type="match status" value="1"/>
</dbReference>
<organism evidence="10 11">
    <name type="scientific">Candidatus Taylorbacteria bacterium RIFCSPHIGHO2_02_FULL_44_12</name>
    <dbReference type="NCBI Taxonomy" id="1802308"/>
    <lineage>
        <taxon>Bacteria</taxon>
        <taxon>Candidatus Tayloriibacteriota</taxon>
    </lineage>
</organism>
<proteinExistence type="inferred from homology"/>
<keyword evidence="2 7" id="KW-0698">rRNA processing</keyword>
<dbReference type="Pfam" id="PF00398">
    <property type="entry name" value="RrnaAD"/>
    <property type="match status" value="1"/>
</dbReference>
<keyword evidence="4 7" id="KW-0808">Transferase</keyword>
<dbReference type="Proteomes" id="UP000178413">
    <property type="component" value="Unassembled WGS sequence"/>
</dbReference>
<dbReference type="GO" id="GO:0052908">
    <property type="term" value="F:16S rRNA (adenine(1518)-N(6)/adenine(1519)-N(6))-dimethyltransferase activity"/>
    <property type="evidence" value="ECO:0007669"/>
    <property type="project" value="UniProtKB-EC"/>
</dbReference>
<dbReference type="GO" id="GO:0003723">
    <property type="term" value="F:RNA binding"/>
    <property type="evidence" value="ECO:0007669"/>
    <property type="project" value="UniProtKB-UniRule"/>
</dbReference>
<dbReference type="Gene3D" id="1.10.8.100">
    <property type="entry name" value="Ribosomal RNA adenine dimethylase-like, domain 2"/>
    <property type="match status" value="1"/>
</dbReference>
<dbReference type="InterPro" id="IPR023165">
    <property type="entry name" value="rRNA_Ade_diMease-like_C"/>
</dbReference>
<keyword evidence="6 7" id="KW-0694">RNA-binding</keyword>
<dbReference type="PANTHER" id="PTHR11727">
    <property type="entry name" value="DIMETHYLADENOSINE TRANSFERASE"/>
    <property type="match status" value="1"/>
</dbReference>
<dbReference type="NCBIfam" id="TIGR00755">
    <property type="entry name" value="ksgA"/>
    <property type="match status" value="1"/>
</dbReference>